<dbReference type="InterPro" id="IPR011032">
    <property type="entry name" value="GroES-like_sf"/>
</dbReference>
<dbReference type="InterPro" id="IPR020843">
    <property type="entry name" value="ER"/>
</dbReference>
<dbReference type="PANTHER" id="PTHR44013:SF1">
    <property type="entry name" value="ZINC-TYPE ALCOHOL DEHYDROGENASE-LIKE PROTEIN C16A3.02C"/>
    <property type="match status" value="1"/>
</dbReference>
<dbReference type="CDD" id="cd08267">
    <property type="entry name" value="MDR1"/>
    <property type="match status" value="1"/>
</dbReference>
<dbReference type="EMBL" id="JADCTT010000002">
    <property type="protein sequence ID" value="KAF9757432.1"/>
    <property type="molecule type" value="Genomic_DNA"/>
</dbReference>
<dbReference type="Gene3D" id="3.90.180.10">
    <property type="entry name" value="Medium-chain alcohol dehydrogenases, catalytic domain"/>
    <property type="match status" value="1"/>
</dbReference>
<dbReference type="SUPFAM" id="SSF51735">
    <property type="entry name" value="NAD(P)-binding Rossmann-fold domains"/>
    <property type="match status" value="1"/>
</dbReference>
<dbReference type="Proteomes" id="UP000616885">
    <property type="component" value="Unassembled WGS sequence"/>
</dbReference>
<feature type="domain" description="Enoyl reductase (ER)" evidence="1">
    <location>
        <begin position="25"/>
        <end position="353"/>
    </location>
</feature>
<organism evidence="2 3">
    <name type="scientific">Bionectria ochroleuca</name>
    <name type="common">Gliocladium roseum</name>
    <dbReference type="NCBI Taxonomy" id="29856"/>
    <lineage>
        <taxon>Eukaryota</taxon>
        <taxon>Fungi</taxon>
        <taxon>Dikarya</taxon>
        <taxon>Ascomycota</taxon>
        <taxon>Pezizomycotina</taxon>
        <taxon>Sordariomycetes</taxon>
        <taxon>Hypocreomycetidae</taxon>
        <taxon>Hypocreales</taxon>
        <taxon>Bionectriaceae</taxon>
        <taxon>Clonostachys</taxon>
    </lineage>
</organism>
<dbReference type="InterPro" id="IPR013154">
    <property type="entry name" value="ADH-like_N"/>
</dbReference>
<evidence type="ECO:0000313" key="2">
    <source>
        <dbReference type="EMBL" id="KAF9757432.1"/>
    </source>
</evidence>
<gene>
    <name evidence="2" type="ORF">IM811_008376</name>
</gene>
<dbReference type="SMART" id="SM00829">
    <property type="entry name" value="PKS_ER"/>
    <property type="match status" value="1"/>
</dbReference>
<accession>A0A8H7NKU2</accession>
<evidence type="ECO:0000313" key="3">
    <source>
        <dbReference type="Proteomes" id="UP000616885"/>
    </source>
</evidence>
<comment type="caution">
    <text evidence="2">The sequence shown here is derived from an EMBL/GenBank/DDBJ whole genome shotgun (WGS) entry which is preliminary data.</text>
</comment>
<sequence length="385" mass="42090">MAHSSPSSDLPDTMKVWRFHSVAGGAEKNMRLETMEIPDPKPTKSTLVKMVAASLNPIDIKASEIPIVGSCIHRLPAIPGCDGVGRVIETYEPSLSKGMMVQFRKNEMQPDGVFAEYVLLPPGQCAVIPDGVSTTQAVTVGTCGVTGYQALAPYMLDKDGQPKKHGHTPRVFINGGSGGAGVFQIQLAKIFGWHVVTTCSASNMELCKSLGADEVIDYRKEPAEEVLKRMVLEDSSKAFDLVVDNFSAPWPLFRAADVYLRSEGTYVQIGADFAVDSARHVFNINLRPRFLGGGRSKWTFMGMKTSREDSERILEWMAGGKIHIPIDSEFAFEKVPDAYSKLKSGAKGGRLLSIFQNSRPYGEMLGLDDDMEAAVATFSLLCRWS</sequence>
<dbReference type="Gene3D" id="3.40.50.720">
    <property type="entry name" value="NAD(P)-binding Rossmann-like Domain"/>
    <property type="match status" value="1"/>
</dbReference>
<dbReference type="PANTHER" id="PTHR44013">
    <property type="entry name" value="ZINC-TYPE ALCOHOL DEHYDROGENASE-LIKE PROTEIN C16A3.02C"/>
    <property type="match status" value="1"/>
</dbReference>
<reference evidence="2" key="1">
    <citation type="submission" date="2020-10" db="EMBL/GenBank/DDBJ databases">
        <title>High-Quality Genome Resource of Clonostachys rosea strain S41 by Oxford Nanopore Long-Read Sequencing.</title>
        <authorList>
            <person name="Wang H."/>
        </authorList>
    </citation>
    <scope>NUCLEOTIDE SEQUENCE</scope>
    <source>
        <strain evidence="2">S41</strain>
    </source>
</reference>
<dbReference type="AlphaFoldDB" id="A0A8H7NKU2"/>
<dbReference type="Pfam" id="PF13602">
    <property type="entry name" value="ADH_zinc_N_2"/>
    <property type="match status" value="1"/>
</dbReference>
<dbReference type="InterPro" id="IPR036291">
    <property type="entry name" value="NAD(P)-bd_dom_sf"/>
</dbReference>
<protein>
    <recommendedName>
        <fullName evidence="1">Enoyl reductase (ER) domain-containing protein</fullName>
    </recommendedName>
</protein>
<dbReference type="SUPFAM" id="SSF50129">
    <property type="entry name" value="GroES-like"/>
    <property type="match status" value="1"/>
</dbReference>
<dbReference type="InterPro" id="IPR052733">
    <property type="entry name" value="Chloroplast_QOR"/>
</dbReference>
<name>A0A8H7NKU2_BIOOC</name>
<dbReference type="GO" id="GO:0016491">
    <property type="term" value="F:oxidoreductase activity"/>
    <property type="evidence" value="ECO:0007669"/>
    <property type="project" value="InterPro"/>
</dbReference>
<dbReference type="Pfam" id="PF08240">
    <property type="entry name" value="ADH_N"/>
    <property type="match status" value="1"/>
</dbReference>
<evidence type="ECO:0000259" key="1">
    <source>
        <dbReference type="SMART" id="SM00829"/>
    </source>
</evidence>
<proteinExistence type="predicted"/>